<reference evidence="8 9" key="1">
    <citation type="submission" date="2016-10" db="EMBL/GenBank/DDBJ databases">
        <authorList>
            <person name="de Groot N.N."/>
        </authorList>
    </citation>
    <scope>NUCLEOTIDE SEQUENCE [LARGE SCALE GENOMIC DNA]</scope>
    <source>
        <strain evidence="8 9">CGMCC 1.10228</strain>
    </source>
</reference>
<dbReference type="Pfam" id="PF02749">
    <property type="entry name" value="QRPTase_N"/>
    <property type="match status" value="1"/>
</dbReference>
<keyword evidence="3 5" id="KW-0328">Glycosyltransferase</keyword>
<protein>
    <recommendedName>
        <fullName evidence="2">Putative pyrophosphorylase ModD</fullName>
    </recommendedName>
</protein>
<dbReference type="AlphaFoldDB" id="A0A1G8GUI3"/>
<dbReference type="InterPro" id="IPR036068">
    <property type="entry name" value="Nicotinate_pribotase-like_C"/>
</dbReference>
<sequence>MRCVLHDQQLLELLGDDVPFDDLTTELLIHKNTHIQMDFSARYAMTLCGVEEAARMLTLSGAQVELLHPSGSELNAGDGILTACGPGHVVFSVWKSAQVLIEWASGIASAAAAMVANAQGVPITCTRKQVPNTKALSVKAVRSGGAQMHRLGTSESILVFAEHRQYLSMTPAQTVEHLRRHAPKDRAVFEVHDVQDALVWAKAGAELLQLDKFSLADIKHCKAQLMGLGLTPQLGIAGGVTPSNVADYAAAGADSIVTSYPYYAKPKDVEVVFH</sequence>
<feature type="domain" description="Quinolinate phosphoribosyl transferase N-terminal" evidence="7">
    <location>
        <begin position="22"/>
        <end position="105"/>
    </location>
</feature>
<feature type="domain" description="Quinolinate phosphoribosyl transferase C-terminal" evidence="6">
    <location>
        <begin position="107"/>
        <end position="270"/>
    </location>
</feature>
<dbReference type="EMBL" id="FNDD01000041">
    <property type="protein sequence ID" value="SDH97983.1"/>
    <property type="molecule type" value="Genomic_DNA"/>
</dbReference>
<dbReference type="InterPro" id="IPR022412">
    <property type="entry name" value="Quinolinate_PRibosylTrfase_N"/>
</dbReference>
<dbReference type="InterPro" id="IPR013785">
    <property type="entry name" value="Aldolase_TIM"/>
</dbReference>
<dbReference type="SUPFAM" id="SSF51690">
    <property type="entry name" value="Nicotinate/Quinolinate PRTase C-terminal domain-like"/>
    <property type="match status" value="1"/>
</dbReference>
<dbReference type="InterPro" id="IPR006242">
    <property type="entry name" value="ModD"/>
</dbReference>
<dbReference type="OrthoDB" id="8216773at2"/>
<dbReference type="InterPro" id="IPR002638">
    <property type="entry name" value="Quinolinate_PRibosylTrfase_C"/>
</dbReference>
<dbReference type="InterPro" id="IPR027277">
    <property type="entry name" value="NadC/ModD"/>
</dbReference>
<dbReference type="STRING" id="861298.SAMN04488136_1412"/>
<dbReference type="NCBIfam" id="TIGR01334">
    <property type="entry name" value="modD"/>
    <property type="match status" value="1"/>
</dbReference>
<evidence type="ECO:0000259" key="6">
    <source>
        <dbReference type="Pfam" id="PF01729"/>
    </source>
</evidence>
<name>A0A1G8GUI3_9VIBR</name>
<organism evidence="8 9">
    <name type="scientific">Vibrio xiamenensis</name>
    <dbReference type="NCBI Taxonomy" id="861298"/>
    <lineage>
        <taxon>Bacteria</taxon>
        <taxon>Pseudomonadati</taxon>
        <taxon>Pseudomonadota</taxon>
        <taxon>Gammaproteobacteria</taxon>
        <taxon>Vibrionales</taxon>
        <taxon>Vibrionaceae</taxon>
        <taxon>Vibrio</taxon>
    </lineage>
</organism>
<dbReference type="GO" id="GO:0004514">
    <property type="term" value="F:nicotinate-nucleotide diphosphorylase (carboxylating) activity"/>
    <property type="evidence" value="ECO:0007669"/>
    <property type="project" value="InterPro"/>
</dbReference>
<dbReference type="SUPFAM" id="SSF54675">
    <property type="entry name" value="Nicotinate/Quinolinate PRTase N-terminal domain-like"/>
    <property type="match status" value="1"/>
</dbReference>
<evidence type="ECO:0000256" key="4">
    <source>
        <dbReference type="ARBA" id="ARBA00022679"/>
    </source>
</evidence>
<dbReference type="Pfam" id="PF01729">
    <property type="entry name" value="QRPTase_C"/>
    <property type="match status" value="1"/>
</dbReference>
<dbReference type="PANTHER" id="PTHR32179">
    <property type="entry name" value="NICOTINATE-NUCLEOTIDE PYROPHOSPHORYLASE [CARBOXYLATING]"/>
    <property type="match status" value="1"/>
</dbReference>
<keyword evidence="4 5" id="KW-0808">Transferase</keyword>
<evidence type="ECO:0000256" key="2">
    <source>
        <dbReference type="ARBA" id="ARBA00019205"/>
    </source>
</evidence>
<accession>A0A1G8GUI3</accession>
<dbReference type="PIRSF" id="PIRSF006250">
    <property type="entry name" value="NadC_ModD"/>
    <property type="match status" value="1"/>
</dbReference>
<dbReference type="GO" id="GO:0034213">
    <property type="term" value="P:quinolinate catabolic process"/>
    <property type="evidence" value="ECO:0007669"/>
    <property type="project" value="TreeGrafter"/>
</dbReference>
<dbReference type="Gene3D" id="3.90.1170.20">
    <property type="entry name" value="Quinolinate phosphoribosyl transferase, N-terminal domain"/>
    <property type="match status" value="1"/>
</dbReference>
<comment type="similarity">
    <text evidence="1 5">Belongs to the NadC/ModD family.</text>
</comment>
<evidence type="ECO:0000313" key="9">
    <source>
        <dbReference type="Proteomes" id="UP000198854"/>
    </source>
</evidence>
<dbReference type="Gene3D" id="3.20.20.70">
    <property type="entry name" value="Aldolase class I"/>
    <property type="match status" value="1"/>
</dbReference>
<evidence type="ECO:0000256" key="1">
    <source>
        <dbReference type="ARBA" id="ARBA00009400"/>
    </source>
</evidence>
<dbReference type="GO" id="GO:0005737">
    <property type="term" value="C:cytoplasm"/>
    <property type="evidence" value="ECO:0007669"/>
    <property type="project" value="TreeGrafter"/>
</dbReference>
<proteinExistence type="inferred from homology"/>
<dbReference type="PANTHER" id="PTHR32179:SF4">
    <property type="entry name" value="PYROPHOSPHORYLASE MODD-RELATED"/>
    <property type="match status" value="1"/>
</dbReference>
<evidence type="ECO:0000313" key="8">
    <source>
        <dbReference type="EMBL" id="SDH97983.1"/>
    </source>
</evidence>
<gene>
    <name evidence="8" type="ORF">SAMN04488136_1412</name>
</gene>
<dbReference type="InterPro" id="IPR037128">
    <property type="entry name" value="Quinolinate_PRibosylTase_N_sf"/>
</dbReference>
<dbReference type="RefSeq" id="WP_093279196.1">
    <property type="nucleotide sequence ID" value="NZ_FNDD01000041.1"/>
</dbReference>
<evidence type="ECO:0000259" key="7">
    <source>
        <dbReference type="Pfam" id="PF02749"/>
    </source>
</evidence>
<evidence type="ECO:0000256" key="3">
    <source>
        <dbReference type="ARBA" id="ARBA00022676"/>
    </source>
</evidence>
<dbReference type="GO" id="GO:0009435">
    <property type="term" value="P:NAD+ biosynthetic process"/>
    <property type="evidence" value="ECO:0007669"/>
    <property type="project" value="InterPro"/>
</dbReference>
<keyword evidence="9" id="KW-1185">Reference proteome</keyword>
<dbReference type="Proteomes" id="UP000198854">
    <property type="component" value="Unassembled WGS sequence"/>
</dbReference>
<evidence type="ECO:0000256" key="5">
    <source>
        <dbReference type="PIRNR" id="PIRNR006250"/>
    </source>
</evidence>